<dbReference type="AlphaFoldDB" id="A0A5N6GLE1"/>
<name>A0A5N6GLE1_ASPFL</name>
<dbReference type="Proteomes" id="UP000325434">
    <property type="component" value="Unassembled WGS sequence"/>
</dbReference>
<gene>
    <name evidence="1" type="ORF">BDV35DRAFT_367990</name>
</gene>
<accession>A0A5N6GLE1</accession>
<proteinExistence type="predicted"/>
<dbReference type="VEuPathDB" id="FungiDB:AFLA_000597"/>
<protein>
    <submittedName>
        <fullName evidence="1">Uncharacterized protein</fullName>
    </submittedName>
</protein>
<dbReference type="EMBL" id="ML734677">
    <property type="protein sequence ID" value="KAB8241900.1"/>
    <property type="molecule type" value="Genomic_DNA"/>
</dbReference>
<reference evidence="1" key="1">
    <citation type="submission" date="2019-04" db="EMBL/GenBank/DDBJ databases">
        <title>Friends and foes A comparative genomics study of 23 Aspergillus species from section Flavi.</title>
        <authorList>
            <consortium name="DOE Joint Genome Institute"/>
            <person name="Kjaerbolling I."/>
            <person name="Vesth T."/>
            <person name="Frisvad J.C."/>
            <person name="Nybo J.L."/>
            <person name="Theobald S."/>
            <person name="Kildgaard S."/>
            <person name="Isbrandt T."/>
            <person name="Kuo A."/>
            <person name="Sato A."/>
            <person name="Lyhne E.K."/>
            <person name="Kogle M.E."/>
            <person name="Wiebenga A."/>
            <person name="Kun R.S."/>
            <person name="Lubbers R.J."/>
            <person name="Makela M.R."/>
            <person name="Barry K."/>
            <person name="Chovatia M."/>
            <person name="Clum A."/>
            <person name="Daum C."/>
            <person name="Haridas S."/>
            <person name="He G."/>
            <person name="LaButti K."/>
            <person name="Lipzen A."/>
            <person name="Mondo S."/>
            <person name="Riley R."/>
            <person name="Salamov A."/>
            <person name="Simmons B.A."/>
            <person name="Magnuson J.K."/>
            <person name="Henrissat B."/>
            <person name="Mortensen U.H."/>
            <person name="Larsen T.O."/>
            <person name="Devries R.P."/>
            <person name="Grigoriev I.V."/>
            <person name="Machida M."/>
            <person name="Baker S.E."/>
            <person name="Andersen M.R."/>
        </authorList>
    </citation>
    <scope>NUCLEOTIDE SEQUENCE [LARGE SCALE GENOMIC DNA]</scope>
    <source>
        <strain evidence="1">CBS 121.62</strain>
    </source>
</reference>
<organism evidence="1">
    <name type="scientific">Aspergillus flavus</name>
    <dbReference type="NCBI Taxonomy" id="5059"/>
    <lineage>
        <taxon>Eukaryota</taxon>
        <taxon>Fungi</taxon>
        <taxon>Dikarya</taxon>
        <taxon>Ascomycota</taxon>
        <taxon>Pezizomycotina</taxon>
        <taxon>Eurotiomycetes</taxon>
        <taxon>Eurotiomycetidae</taxon>
        <taxon>Eurotiales</taxon>
        <taxon>Aspergillaceae</taxon>
        <taxon>Aspergillus</taxon>
        <taxon>Aspergillus subgen. Circumdati</taxon>
    </lineage>
</organism>
<sequence>MLRVIYVWLPFLPPTVFDWGVLYRAVSCSQHSPRHASVTDPVLEVYQNMKANTRM</sequence>
<evidence type="ECO:0000313" key="1">
    <source>
        <dbReference type="EMBL" id="KAB8241900.1"/>
    </source>
</evidence>